<proteinExistence type="predicted"/>
<dbReference type="RefSeq" id="WP_061804367.1">
    <property type="nucleotide sequence ID" value="NZ_FOXX01000004.1"/>
</dbReference>
<comment type="caution">
    <text evidence="4">The sequence shown here is derived from an EMBL/GenBank/DDBJ whole genome shotgun (WGS) entry which is preliminary data.</text>
</comment>
<sequence>MKRFYHVVAIDIRIVLNTFGDHNEHGKIYILKENVDKVRRAVEKNPFTPVDLVEPLCIRANKGDTIEILFENQIKTSAGMHFQEVDYDVLNSDGANVGFNPNTLVKPGEKILYRLRANHEGIAFFSDLGDPDSSDDGTNINGLFGALFIEKMGSTWTDPVTGGPLKSGPIADVHHPFAPSFREFGFIFHDEMPTQDITGNRPLDPVTNQERESTHAINYRYEPLQNRKKLIEEGVVCPDCEGEEVHHDSWVFGDPATPIYRGYKGDPVKFRLVHGGVKETHVFHYHVHTWFRDPQNTESNIFDAQAISPQNWYTIDVLYGLGSLQEAIGDAIIHCHLYPHFGVGMWALNRIFDTLQDGSQCYPNGIPIKPLQPLPDRPAPPRPTKERPGFPNFIPGKVGCKAPRPPLGIVGGRGLTELERNAAVPTARPGAVFTDPCIIEENPIVQEFNVSLIELPLVYNREGWNDPKGRIYVLDEDLDDILAGRKEPEPLVIHMNAGTCLSVNFTNRLNEVAGGDAFQLVTRTYEVGFHVHFVKFDVLVSDAANVGWNYDSSVLPGETIRYEFFADTELKAWFLHDHLFPNYHQQHGVFGSGNVHARFSKVLDSKTGEEVQSGAQVTVTHPLIPDYRDFALFVQDFTLLFDKNGCPLEPPEFPGSEDDPGLFAVNYKNEPLQFRLGEDCDPAYSFSSFVNGDPVTPILNCYEGDPIRIRVLQGSQEESHSFNMHGLRWKAERPDSETSFVCQEHIGISESFTFELAVPNSGDYLWTFETEEDLWNGCWGLVRAFDEEVDFLIPLPDRPDPPKRTKNLPVCTGKPPEKAKLVEVDAPPNAPVKRFDIVAFHIPIPYSKWGEKDPFGIVFALKKDVKAILAGKKKIQPLIIRANQGDVVEVNLESRLEFDEFPFPDGIWPYPPVKEQAFYPPSVRISLHPQLIQYDVKSSAGETVGFNPDQTVGPGEKITYRWYVDLPVGACGMWDMADIRNHRSLGTFGMFIAEPRGAQFLSQKTLKPVITTDRAIIKQPFLPTTREFALIMYDGARLVDKNGKLIIDPVDGILGGVDPEELGDLVDTYDNGSRGFNYRTERLINRLNQVPVLKDLFSSKVHGDPSTPILEAYPGDPITIRFANPSERRRAHGFHVHGHYWNTDDKDIFSQVKSIRDHIVLGDAFDIQLHYGAGSLFNFPGDYMYRSGNIRWDIEQGMWGILRVHKKLQKNLQSLKAINDVKKRNKKK</sequence>
<evidence type="ECO:0000259" key="3">
    <source>
        <dbReference type="Pfam" id="PF07732"/>
    </source>
</evidence>
<dbReference type="Proteomes" id="UP000182762">
    <property type="component" value="Unassembled WGS sequence"/>
</dbReference>
<feature type="compositionally biased region" description="Pro residues" evidence="2">
    <location>
        <begin position="370"/>
        <end position="382"/>
    </location>
</feature>
<dbReference type="EMBL" id="FOXX01000004">
    <property type="protein sequence ID" value="SFQ54352.1"/>
    <property type="molecule type" value="Genomic_DNA"/>
</dbReference>
<keyword evidence="5" id="KW-1185">Reference proteome</keyword>
<organism evidence="4 5">
    <name type="scientific">Priestia endophytica DSM 13796</name>
    <dbReference type="NCBI Taxonomy" id="1121089"/>
    <lineage>
        <taxon>Bacteria</taxon>
        <taxon>Bacillati</taxon>
        <taxon>Bacillota</taxon>
        <taxon>Bacilli</taxon>
        <taxon>Bacillales</taxon>
        <taxon>Bacillaceae</taxon>
        <taxon>Priestia</taxon>
    </lineage>
</organism>
<dbReference type="InterPro" id="IPR011707">
    <property type="entry name" value="Cu-oxidase-like_N"/>
</dbReference>
<evidence type="ECO:0000256" key="2">
    <source>
        <dbReference type="SAM" id="MobiDB-lite"/>
    </source>
</evidence>
<dbReference type="SUPFAM" id="SSF49503">
    <property type="entry name" value="Cupredoxins"/>
    <property type="match status" value="6"/>
</dbReference>
<name>A0A1I5ZD49_9BACI</name>
<evidence type="ECO:0000313" key="4">
    <source>
        <dbReference type="EMBL" id="SFQ54352.1"/>
    </source>
</evidence>
<dbReference type="PROSITE" id="PS00080">
    <property type="entry name" value="MULTICOPPER_OXIDASE2"/>
    <property type="match status" value="1"/>
</dbReference>
<dbReference type="Gene3D" id="2.60.40.420">
    <property type="entry name" value="Cupredoxins - blue copper proteins"/>
    <property type="match status" value="6"/>
</dbReference>
<feature type="domain" description="Plastocyanin-like" evidence="3">
    <location>
        <begin position="58"/>
        <end position="151"/>
    </location>
</feature>
<dbReference type="GeneID" id="93710602"/>
<protein>
    <submittedName>
        <fullName evidence="4">Multicopper oxidase</fullName>
    </submittedName>
</protein>
<gene>
    <name evidence="4" type="ORF">SAMN02745910_01921</name>
</gene>
<feature type="region of interest" description="Disordered" evidence="2">
    <location>
        <begin position="366"/>
        <end position="390"/>
    </location>
</feature>
<dbReference type="InterPro" id="IPR008972">
    <property type="entry name" value="Cupredoxin"/>
</dbReference>
<accession>A0A1I5ZD49</accession>
<dbReference type="Pfam" id="PF07732">
    <property type="entry name" value="Cu-oxidase_3"/>
    <property type="match status" value="1"/>
</dbReference>
<dbReference type="InterPro" id="IPR002355">
    <property type="entry name" value="Cu_oxidase_Cu_BS"/>
</dbReference>
<evidence type="ECO:0000256" key="1">
    <source>
        <dbReference type="ARBA" id="ARBA00022723"/>
    </source>
</evidence>
<keyword evidence="1" id="KW-0479">Metal-binding</keyword>
<reference evidence="4 5" key="1">
    <citation type="submission" date="2016-10" db="EMBL/GenBank/DDBJ databases">
        <authorList>
            <person name="Varghese N."/>
            <person name="Submissions S."/>
        </authorList>
    </citation>
    <scope>NUCLEOTIDE SEQUENCE [LARGE SCALE GENOMIC DNA]</scope>
    <source>
        <strain evidence="4 5">DSM 13796</strain>
    </source>
</reference>
<evidence type="ECO:0000313" key="5">
    <source>
        <dbReference type="Proteomes" id="UP000182762"/>
    </source>
</evidence>